<sequence>MYVTPLPRDFRERTCLAPSKRHAVRPVGTALAATQAAEGRAQRVTRPRRGNACRAVWASVPKLSNYSSPGLPIPGRFQTQLGCQKWKLPDI</sequence>
<dbReference type="AlphaFoldDB" id="A0A1A6HLJ7"/>
<reference evidence="1 2" key="1">
    <citation type="submission" date="2016-06" db="EMBL/GenBank/DDBJ databases">
        <title>The Draft Genome Sequence and Annotation of the Desert Woodrat Neotoma lepida.</title>
        <authorList>
            <person name="Campbell M."/>
            <person name="Oakeson K.F."/>
            <person name="Yandell M."/>
            <person name="Halpert J.R."/>
            <person name="Dearing D."/>
        </authorList>
    </citation>
    <scope>NUCLEOTIDE SEQUENCE [LARGE SCALE GENOMIC DNA]</scope>
    <source>
        <strain evidence="1">417</strain>
        <tissue evidence="1">Liver</tissue>
    </source>
</reference>
<name>A0A1A6HLJ7_NEOLE</name>
<dbReference type="EMBL" id="LZPO01027354">
    <property type="protein sequence ID" value="OBS79166.1"/>
    <property type="molecule type" value="Genomic_DNA"/>
</dbReference>
<dbReference type="Proteomes" id="UP000092124">
    <property type="component" value="Unassembled WGS sequence"/>
</dbReference>
<protein>
    <submittedName>
        <fullName evidence="1">Uncharacterized protein</fullName>
    </submittedName>
</protein>
<keyword evidence="2" id="KW-1185">Reference proteome</keyword>
<proteinExistence type="predicted"/>
<organism evidence="1 2">
    <name type="scientific">Neotoma lepida</name>
    <name type="common">Desert woodrat</name>
    <dbReference type="NCBI Taxonomy" id="56216"/>
    <lineage>
        <taxon>Eukaryota</taxon>
        <taxon>Metazoa</taxon>
        <taxon>Chordata</taxon>
        <taxon>Craniata</taxon>
        <taxon>Vertebrata</taxon>
        <taxon>Euteleostomi</taxon>
        <taxon>Mammalia</taxon>
        <taxon>Eutheria</taxon>
        <taxon>Euarchontoglires</taxon>
        <taxon>Glires</taxon>
        <taxon>Rodentia</taxon>
        <taxon>Myomorpha</taxon>
        <taxon>Muroidea</taxon>
        <taxon>Cricetidae</taxon>
        <taxon>Neotominae</taxon>
        <taxon>Neotoma</taxon>
    </lineage>
</organism>
<evidence type="ECO:0000313" key="2">
    <source>
        <dbReference type="Proteomes" id="UP000092124"/>
    </source>
</evidence>
<comment type="caution">
    <text evidence="1">The sequence shown here is derived from an EMBL/GenBank/DDBJ whole genome shotgun (WGS) entry which is preliminary data.</text>
</comment>
<gene>
    <name evidence="1" type="ORF">A6R68_18443</name>
</gene>
<accession>A0A1A6HLJ7</accession>
<feature type="non-terminal residue" evidence="1">
    <location>
        <position position="91"/>
    </location>
</feature>
<evidence type="ECO:0000313" key="1">
    <source>
        <dbReference type="EMBL" id="OBS79166.1"/>
    </source>
</evidence>